<name>A0A9P5RR87_9FUNG</name>
<dbReference type="PANTHER" id="PTHR31986:SF7">
    <property type="entry name" value="REGULATOR OF DRUG SENSITIVITY 2"/>
    <property type="match status" value="1"/>
</dbReference>
<evidence type="ECO:0000313" key="10">
    <source>
        <dbReference type="EMBL" id="KAF9136439.1"/>
    </source>
</evidence>
<reference evidence="10" key="1">
    <citation type="journal article" date="2020" name="Fungal Divers.">
        <title>Resolving the Mortierellaceae phylogeny through synthesis of multi-gene phylogenetics and phylogenomics.</title>
        <authorList>
            <person name="Vandepol N."/>
            <person name="Liber J."/>
            <person name="Desiro A."/>
            <person name="Na H."/>
            <person name="Kennedy M."/>
            <person name="Barry K."/>
            <person name="Grigoriev I.V."/>
            <person name="Miller A.N."/>
            <person name="O'Donnell K."/>
            <person name="Stajich J.E."/>
            <person name="Bonito G."/>
        </authorList>
    </citation>
    <scope>NUCLEOTIDE SEQUENCE</scope>
    <source>
        <strain evidence="10">NRRL 6426</strain>
    </source>
</reference>
<dbReference type="InterPro" id="IPR053045">
    <property type="entry name" value="Zinc_cluster_trans_reg"/>
</dbReference>
<dbReference type="Pfam" id="PF24990">
    <property type="entry name" value="PAS_13"/>
    <property type="match status" value="1"/>
</dbReference>
<dbReference type="EMBL" id="JAAAUQ010001667">
    <property type="protein sequence ID" value="KAF9136439.1"/>
    <property type="molecule type" value="Genomic_DNA"/>
</dbReference>
<proteinExistence type="predicted"/>
<keyword evidence="4" id="KW-0805">Transcription regulation</keyword>
<keyword evidence="7" id="KW-0539">Nucleus</keyword>
<dbReference type="PANTHER" id="PTHR31986">
    <property type="entry name" value="REGULATOR OF DRUG SENSITIVITY 2"/>
    <property type="match status" value="1"/>
</dbReference>
<dbReference type="SMART" id="SM00066">
    <property type="entry name" value="GAL4"/>
    <property type="match status" value="1"/>
</dbReference>
<dbReference type="InterPro" id="IPR001138">
    <property type="entry name" value="Zn2Cys6_DnaBD"/>
</dbReference>
<evidence type="ECO:0000256" key="4">
    <source>
        <dbReference type="ARBA" id="ARBA00023015"/>
    </source>
</evidence>
<evidence type="ECO:0000256" key="1">
    <source>
        <dbReference type="ARBA" id="ARBA00004123"/>
    </source>
</evidence>
<dbReference type="PROSITE" id="PS50048">
    <property type="entry name" value="ZN2_CY6_FUNGAL_2"/>
    <property type="match status" value="1"/>
</dbReference>
<dbReference type="OrthoDB" id="65716at2759"/>
<evidence type="ECO:0000313" key="11">
    <source>
        <dbReference type="Proteomes" id="UP000748756"/>
    </source>
</evidence>
<keyword evidence="11" id="KW-1185">Reference proteome</keyword>
<dbReference type="FunFam" id="4.10.240.10:FF:000002">
    <property type="entry name" value="Zn cluster transcription factor Rds2"/>
    <property type="match status" value="1"/>
</dbReference>
<gene>
    <name evidence="10" type="ORF">BG015_003132</name>
</gene>
<keyword evidence="2" id="KW-0479">Metal-binding</keyword>
<feature type="compositionally biased region" description="Low complexity" evidence="8">
    <location>
        <begin position="68"/>
        <end position="93"/>
    </location>
</feature>
<dbReference type="Pfam" id="PF00172">
    <property type="entry name" value="Zn_clus"/>
    <property type="match status" value="1"/>
</dbReference>
<keyword evidence="5" id="KW-0238">DNA-binding</keyword>
<dbReference type="Gene3D" id="4.10.240.10">
    <property type="entry name" value="Zn(2)-C6 fungal-type DNA-binding domain"/>
    <property type="match status" value="1"/>
</dbReference>
<feature type="compositionally biased region" description="Basic residues" evidence="8">
    <location>
        <begin position="9"/>
        <end position="20"/>
    </location>
</feature>
<feature type="region of interest" description="Disordered" evidence="8">
    <location>
        <begin position="54"/>
        <end position="93"/>
    </location>
</feature>
<organism evidence="10 11">
    <name type="scientific">Linnemannia schmuckeri</name>
    <dbReference type="NCBI Taxonomy" id="64567"/>
    <lineage>
        <taxon>Eukaryota</taxon>
        <taxon>Fungi</taxon>
        <taxon>Fungi incertae sedis</taxon>
        <taxon>Mucoromycota</taxon>
        <taxon>Mortierellomycotina</taxon>
        <taxon>Mortierellomycetes</taxon>
        <taxon>Mortierellales</taxon>
        <taxon>Mortierellaceae</taxon>
        <taxon>Linnemannia</taxon>
    </lineage>
</organism>
<evidence type="ECO:0000256" key="3">
    <source>
        <dbReference type="ARBA" id="ARBA00022833"/>
    </source>
</evidence>
<dbReference type="CDD" id="cd00067">
    <property type="entry name" value="GAL4"/>
    <property type="match status" value="1"/>
</dbReference>
<accession>A0A9P5RR87</accession>
<evidence type="ECO:0000256" key="6">
    <source>
        <dbReference type="ARBA" id="ARBA00023163"/>
    </source>
</evidence>
<evidence type="ECO:0000259" key="9">
    <source>
        <dbReference type="PROSITE" id="PS50048"/>
    </source>
</evidence>
<dbReference type="InterPro" id="IPR036864">
    <property type="entry name" value="Zn2-C6_fun-type_DNA-bd_sf"/>
</dbReference>
<dbReference type="AlphaFoldDB" id="A0A9P5RR87"/>
<dbReference type="GO" id="GO:0000977">
    <property type="term" value="F:RNA polymerase II transcription regulatory region sequence-specific DNA binding"/>
    <property type="evidence" value="ECO:0007669"/>
    <property type="project" value="TreeGrafter"/>
</dbReference>
<dbReference type="GO" id="GO:0008270">
    <property type="term" value="F:zinc ion binding"/>
    <property type="evidence" value="ECO:0007669"/>
    <property type="project" value="InterPro"/>
</dbReference>
<keyword evidence="6" id="KW-0804">Transcription</keyword>
<protein>
    <recommendedName>
        <fullName evidence="9">Zn(2)-C6 fungal-type domain-containing protein</fullName>
    </recommendedName>
</protein>
<dbReference type="SUPFAM" id="SSF57701">
    <property type="entry name" value="Zn2/Cys6 DNA-binding domain"/>
    <property type="match status" value="1"/>
</dbReference>
<dbReference type="GO" id="GO:0005634">
    <property type="term" value="C:nucleus"/>
    <property type="evidence" value="ECO:0007669"/>
    <property type="project" value="UniProtKB-SubCell"/>
</dbReference>
<dbReference type="PROSITE" id="PS00463">
    <property type="entry name" value="ZN2_CY6_FUNGAL_1"/>
    <property type="match status" value="1"/>
</dbReference>
<dbReference type="InterPro" id="IPR056751">
    <property type="entry name" value="PAS_13"/>
</dbReference>
<evidence type="ECO:0000256" key="8">
    <source>
        <dbReference type="SAM" id="MobiDB-lite"/>
    </source>
</evidence>
<feature type="region of interest" description="Disordered" evidence="8">
    <location>
        <begin position="1"/>
        <end position="20"/>
    </location>
</feature>
<evidence type="ECO:0000256" key="5">
    <source>
        <dbReference type="ARBA" id="ARBA00023125"/>
    </source>
</evidence>
<comment type="subcellular location">
    <subcellularLocation>
        <location evidence="1">Nucleus</location>
    </subcellularLocation>
</comment>
<feature type="non-terminal residue" evidence="10">
    <location>
        <position position="1"/>
    </location>
</feature>
<feature type="domain" description="Zn(2)-C6 fungal-type" evidence="9">
    <location>
        <begin position="23"/>
        <end position="52"/>
    </location>
</feature>
<sequence length="387" mass="43386">LDDESAEAKKKRGGPKRRKVTHACVYCRRSHMTCDDGRPCQRCIKRNIGHMCHDEPKPSASGTAGSQQPASASSTRRTSQQQQQQAAQNQTQLTPQQQQQLALQQQQLQANNLGLPLYGFNNQLSALPVTPLTFASEHMGNEFTVISDFLESLGGDQQNIFCEAGIPVNTTEKFFLTAADPSDGTNEDRLTQVINAKFEAGFLKPYNYVNGYSRLQKYMDSNMSNISRQRILNVMGTFRPAFRTVAQSLTDIDLVLVEEAFERLLLDYDRVFSSMGIPACLWRRTGEIYKGNKEFASLVNVPLEMLREGRLCIYELMAEESAVNYWEKYGNIAFDAGQKAVLTSCLLKNPDPESQNVISCCFSFTIRRDKYNIPTVIVGNFLPVSLG</sequence>
<evidence type="ECO:0000256" key="7">
    <source>
        <dbReference type="ARBA" id="ARBA00023242"/>
    </source>
</evidence>
<comment type="caution">
    <text evidence="10">The sequence shown here is derived from an EMBL/GenBank/DDBJ whole genome shotgun (WGS) entry which is preliminary data.</text>
</comment>
<dbReference type="Proteomes" id="UP000748756">
    <property type="component" value="Unassembled WGS sequence"/>
</dbReference>
<keyword evidence="3" id="KW-0862">Zinc</keyword>
<evidence type="ECO:0000256" key="2">
    <source>
        <dbReference type="ARBA" id="ARBA00022723"/>
    </source>
</evidence>
<dbReference type="GO" id="GO:0000981">
    <property type="term" value="F:DNA-binding transcription factor activity, RNA polymerase II-specific"/>
    <property type="evidence" value="ECO:0007669"/>
    <property type="project" value="InterPro"/>
</dbReference>